<proteinExistence type="predicted"/>
<keyword evidence="1" id="KW-1133">Transmembrane helix</keyword>
<keyword evidence="3" id="KW-1185">Reference proteome</keyword>
<keyword evidence="1" id="KW-0472">Membrane</keyword>
<evidence type="ECO:0000313" key="3">
    <source>
        <dbReference type="Proteomes" id="UP000738431"/>
    </source>
</evidence>
<evidence type="ECO:0000313" key="2">
    <source>
        <dbReference type="EMBL" id="WRQ89790.1"/>
    </source>
</evidence>
<feature type="transmembrane region" description="Helical" evidence="1">
    <location>
        <begin position="124"/>
        <end position="150"/>
    </location>
</feature>
<dbReference type="RefSeq" id="WP_221032248.1">
    <property type="nucleotide sequence ID" value="NZ_CP139781.1"/>
</dbReference>
<dbReference type="Proteomes" id="UP000738431">
    <property type="component" value="Chromosome"/>
</dbReference>
<protein>
    <submittedName>
        <fullName evidence="2">Uncharacterized protein</fullName>
    </submittedName>
</protein>
<keyword evidence="1" id="KW-0812">Transmembrane</keyword>
<feature type="transmembrane region" description="Helical" evidence="1">
    <location>
        <begin position="59"/>
        <end position="92"/>
    </location>
</feature>
<sequence>MARLTPEQLEQKIHAVLREQPPRRAPMSLESRVLGEIARRQALPWWHKSYAYWPQPMRLTFLVIACGLAAAAVLGSMHLAGLFSAAAITSFFEPITSAVATLRAAGSSLGELVRPLVPTISTQWLYVALAVIGASYALLVGVGATAYRFLWHPQR</sequence>
<dbReference type="EMBL" id="CP139781">
    <property type="protein sequence ID" value="WRQ89790.1"/>
    <property type="molecule type" value="Genomic_DNA"/>
</dbReference>
<name>A0ABZ1CHQ2_9BACT</name>
<gene>
    <name evidence="2" type="ORF">K1X11_010270</name>
</gene>
<accession>A0ABZ1CHQ2</accession>
<evidence type="ECO:0000256" key="1">
    <source>
        <dbReference type="SAM" id="Phobius"/>
    </source>
</evidence>
<reference evidence="2 3" key="1">
    <citation type="submission" date="2021-08" db="EMBL/GenBank/DDBJ databases">
        <authorList>
            <person name="Zhang D."/>
            <person name="Zhang A."/>
            <person name="Wang L."/>
        </authorList>
    </citation>
    <scope>NUCLEOTIDE SEQUENCE [LARGE SCALE GENOMIC DNA]</scope>
    <source>
        <strain evidence="2 3">WL0086</strain>
    </source>
</reference>
<reference evidence="2 3" key="2">
    <citation type="submission" date="2023-12" db="EMBL/GenBank/DDBJ databases">
        <title>Description of an unclassified Opitutus bacterium of Verrucomicrobiota.</title>
        <authorList>
            <person name="Zhang D.-F."/>
        </authorList>
    </citation>
    <scope>NUCLEOTIDE SEQUENCE [LARGE SCALE GENOMIC DNA]</scope>
    <source>
        <strain evidence="2 3">WL0086</strain>
    </source>
</reference>
<organism evidence="2 3">
    <name type="scientific">Actomonas aquatica</name>
    <dbReference type="NCBI Taxonomy" id="2866162"/>
    <lineage>
        <taxon>Bacteria</taxon>
        <taxon>Pseudomonadati</taxon>
        <taxon>Verrucomicrobiota</taxon>
        <taxon>Opitutia</taxon>
        <taxon>Opitutales</taxon>
        <taxon>Opitutaceae</taxon>
        <taxon>Actomonas</taxon>
    </lineage>
</organism>